<evidence type="ECO:0000313" key="2">
    <source>
        <dbReference type="Proteomes" id="UP001596547"/>
    </source>
</evidence>
<dbReference type="AlphaFoldDB" id="A0ABD6A8F3"/>
<organism evidence="1 2">
    <name type="scientific">Halomarina halobia</name>
    <dbReference type="NCBI Taxonomy" id="3033386"/>
    <lineage>
        <taxon>Archaea</taxon>
        <taxon>Methanobacteriati</taxon>
        <taxon>Methanobacteriota</taxon>
        <taxon>Stenosarchaea group</taxon>
        <taxon>Halobacteria</taxon>
        <taxon>Halobacteriales</taxon>
        <taxon>Natronomonadaceae</taxon>
        <taxon>Halomarina</taxon>
    </lineage>
</organism>
<dbReference type="RefSeq" id="WP_276303850.1">
    <property type="nucleotide sequence ID" value="NZ_CP119992.1"/>
</dbReference>
<dbReference type="InterPro" id="IPR016155">
    <property type="entry name" value="Mopterin_synth/thiamin_S_b"/>
</dbReference>
<dbReference type="NCBIfam" id="NF041919">
    <property type="entry name" value="SAMP2"/>
    <property type="match status" value="1"/>
</dbReference>
<reference evidence="1 2" key="1">
    <citation type="journal article" date="2019" name="Int. J. Syst. Evol. Microbiol.">
        <title>The Global Catalogue of Microorganisms (GCM) 10K type strain sequencing project: providing services to taxonomists for standard genome sequencing and annotation.</title>
        <authorList>
            <consortium name="The Broad Institute Genomics Platform"/>
            <consortium name="The Broad Institute Genome Sequencing Center for Infectious Disease"/>
            <person name="Wu L."/>
            <person name="Ma J."/>
        </authorList>
    </citation>
    <scope>NUCLEOTIDE SEQUENCE [LARGE SCALE GENOMIC DNA]</scope>
    <source>
        <strain evidence="1 2">PSR21</strain>
    </source>
</reference>
<comment type="caution">
    <text evidence="1">The sequence shown here is derived from an EMBL/GenBank/DDBJ whole genome shotgun (WGS) entry which is preliminary data.</text>
</comment>
<dbReference type="Pfam" id="PF21965">
    <property type="entry name" value="SAMP2"/>
    <property type="match status" value="1"/>
</dbReference>
<name>A0ABD6A8F3_9EURY</name>
<dbReference type="Proteomes" id="UP001596547">
    <property type="component" value="Unassembled WGS sequence"/>
</dbReference>
<dbReference type="GeneID" id="79316458"/>
<proteinExistence type="predicted"/>
<protein>
    <submittedName>
        <fullName evidence="1">Ubiquitin-like small modifier protein 2</fullName>
    </submittedName>
</protein>
<dbReference type="Gene3D" id="4.10.410.50">
    <property type="match status" value="1"/>
</dbReference>
<gene>
    <name evidence="1" type="ORF">ACFQPE_08790</name>
</gene>
<dbReference type="SUPFAM" id="SSF54285">
    <property type="entry name" value="MoaD/ThiS"/>
    <property type="match status" value="1"/>
</dbReference>
<accession>A0ABD6A8F3</accession>
<dbReference type="EMBL" id="JBHTBF010000002">
    <property type="protein sequence ID" value="MFC7316889.1"/>
    <property type="molecule type" value="Genomic_DNA"/>
</dbReference>
<keyword evidence="2" id="KW-1185">Reference proteome</keyword>
<sequence length="68" mass="7320">MRVTVEVVGEGTHAVELDEPAESTYGDLLREVGLNRHEASVLVDGRPVPEDAPVEAESVRVLRLIKGG</sequence>
<dbReference type="InterPro" id="IPR053834">
    <property type="entry name" value="SAMP2_halobacteria"/>
</dbReference>
<dbReference type="InterPro" id="IPR053752">
    <property type="entry name" value="SAM_domain_containing"/>
</dbReference>
<evidence type="ECO:0000313" key="1">
    <source>
        <dbReference type="EMBL" id="MFC7316889.1"/>
    </source>
</evidence>
<dbReference type="InterPro" id="IPR053833">
    <property type="entry name" value="SAMP2"/>
</dbReference>